<proteinExistence type="predicted"/>
<dbReference type="AlphaFoldDB" id="A0A2C9D420"/>
<sequence>MAKGQNRGNREVRKPKAVKPVVSAAEKNATGQSFVATINAQKKKK</sequence>
<protein>
    <submittedName>
        <fullName evidence="2">Uncharacterized protein</fullName>
    </submittedName>
</protein>
<evidence type="ECO:0000313" key="2">
    <source>
        <dbReference type="EMBL" id="SON55026.1"/>
    </source>
</evidence>
<keyword evidence="3" id="KW-1185">Reference proteome</keyword>
<feature type="region of interest" description="Disordered" evidence="1">
    <location>
        <begin position="1"/>
        <end position="24"/>
    </location>
</feature>
<name>A0A2C9D420_9HYPH</name>
<dbReference type="Proteomes" id="UP000223606">
    <property type="component" value="Chromosome 1"/>
</dbReference>
<organism evidence="2 3">
    <name type="scientific">Hartmannibacter diazotrophicus</name>
    <dbReference type="NCBI Taxonomy" id="1482074"/>
    <lineage>
        <taxon>Bacteria</taxon>
        <taxon>Pseudomonadati</taxon>
        <taxon>Pseudomonadota</taxon>
        <taxon>Alphaproteobacteria</taxon>
        <taxon>Hyphomicrobiales</taxon>
        <taxon>Pleomorphomonadaceae</taxon>
        <taxon>Hartmannibacter</taxon>
    </lineage>
</organism>
<reference evidence="3" key="1">
    <citation type="submission" date="2017-09" db="EMBL/GenBank/DDBJ databases">
        <title>Genome sequence of Nannocystis excedens DSM 71.</title>
        <authorList>
            <person name="Blom J."/>
        </authorList>
    </citation>
    <scope>NUCLEOTIDE SEQUENCE [LARGE SCALE GENOMIC DNA]</scope>
    <source>
        <strain evidence="3">type strain: E19</strain>
    </source>
</reference>
<gene>
    <name evidence="2" type="ORF">HDIA_1485</name>
</gene>
<accession>A0A2C9D420</accession>
<dbReference type="RefSeq" id="WP_157775414.1">
    <property type="nucleotide sequence ID" value="NZ_LT960614.1"/>
</dbReference>
<evidence type="ECO:0000313" key="3">
    <source>
        <dbReference type="Proteomes" id="UP000223606"/>
    </source>
</evidence>
<evidence type="ECO:0000256" key="1">
    <source>
        <dbReference type="SAM" id="MobiDB-lite"/>
    </source>
</evidence>
<dbReference type="EMBL" id="LT960614">
    <property type="protein sequence ID" value="SON55026.1"/>
    <property type="molecule type" value="Genomic_DNA"/>
</dbReference>
<dbReference type="KEGG" id="hdi:HDIA_1485"/>